<gene>
    <name evidence="2" type="ORF">SARC_14693</name>
</gene>
<dbReference type="AlphaFoldDB" id="A0A0L0F7N1"/>
<dbReference type="RefSeq" id="XP_014146649.1">
    <property type="nucleotide sequence ID" value="XM_014291174.1"/>
</dbReference>
<sequence>GKKSRIGLGSSAASSCSVSEDEDSDSVISEFSNDISLPAVDKKCTLKAIK</sequence>
<dbReference type="GeneID" id="25915197"/>
<evidence type="ECO:0000256" key="1">
    <source>
        <dbReference type="SAM" id="MobiDB-lite"/>
    </source>
</evidence>
<keyword evidence="3" id="KW-1185">Reference proteome</keyword>
<protein>
    <submittedName>
        <fullName evidence="2">Uncharacterized protein</fullName>
    </submittedName>
</protein>
<evidence type="ECO:0000313" key="2">
    <source>
        <dbReference type="EMBL" id="KNC72747.1"/>
    </source>
</evidence>
<accession>A0A0L0F7N1</accession>
<dbReference type="Proteomes" id="UP000054560">
    <property type="component" value="Unassembled WGS sequence"/>
</dbReference>
<feature type="region of interest" description="Disordered" evidence="1">
    <location>
        <begin position="1"/>
        <end position="21"/>
    </location>
</feature>
<feature type="non-terminal residue" evidence="2">
    <location>
        <position position="1"/>
    </location>
</feature>
<dbReference type="EMBL" id="KQ246563">
    <property type="protein sequence ID" value="KNC72747.1"/>
    <property type="molecule type" value="Genomic_DNA"/>
</dbReference>
<name>A0A0L0F7N1_9EUKA</name>
<proteinExistence type="predicted"/>
<organism evidence="2 3">
    <name type="scientific">Sphaeroforma arctica JP610</name>
    <dbReference type="NCBI Taxonomy" id="667725"/>
    <lineage>
        <taxon>Eukaryota</taxon>
        <taxon>Ichthyosporea</taxon>
        <taxon>Ichthyophonida</taxon>
        <taxon>Sphaeroforma</taxon>
    </lineage>
</organism>
<reference evidence="2 3" key="1">
    <citation type="submission" date="2011-02" db="EMBL/GenBank/DDBJ databases">
        <title>The Genome Sequence of Sphaeroforma arctica JP610.</title>
        <authorList>
            <consortium name="The Broad Institute Genome Sequencing Platform"/>
            <person name="Russ C."/>
            <person name="Cuomo C."/>
            <person name="Young S.K."/>
            <person name="Zeng Q."/>
            <person name="Gargeya S."/>
            <person name="Alvarado L."/>
            <person name="Berlin A."/>
            <person name="Chapman S.B."/>
            <person name="Chen Z."/>
            <person name="Freedman E."/>
            <person name="Gellesch M."/>
            <person name="Goldberg J."/>
            <person name="Griggs A."/>
            <person name="Gujja S."/>
            <person name="Heilman E."/>
            <person name="Heiman D."/>
            <person name="Howarth C."/>
            <person name="Mehta T."/>
            <person name="Neiman D."/>
            <person name="Pearson M."/>
            <person name="Roberts A."/>
            <person name="Saif S."/>
            <person name="Shea T."/>
            <person name="Shenoy N."/>
            <person name="Sisk P."/>
            <person name="Stolte C."/>
            <person name="Sykes S."/>
            <person name="White J."/>
            <person name="Yandava C."/>
            <person name="Burger G."/>
            <person name="Gray M.W."/>
            <person name="Holland P.W.H."/>
            <person name="King N."/>
            <person name="Lang F.B.F."/>
            <person name="Roger A.J."/>
            <person name="Ruiz-Trillo I."/>
            <person name="Haas B."/>
            <person name="Nusbaum C."/>
            <person name="Birren B."/>
        </authorList>
    </citation>
    <scope>NUCLEOTIDE SEQUENCE [LARGE SCALE GENOMIC DNA]</scope>
    <source>
        <strain evidence="2 3">JP610</strain>
    </source>
</reference>
<evidence type="ECO:0000313" key="3">
    <source>
        <dbReference type="Proteomes" id="UP000054560"/>
    </source>
</evidence>